<gene>
    <name evidence="6" type="ORF">B0H17DRAFT_1188216</name>
</gene>
<keyword evidence="3" id="KW-0862">Zinc</keyword>
<comment type="caution">
    <text evidence="6">The sequence shown here is derived from an EMBL/GenBank/DDBJ whole genome shotgun (WGS) entry which is preliminary data.</text>
</comment>
<proteinExistence type="predicted"/>
<dbReference type="Pfam" id="PF01753">
    <property type="entry name" value="zf-MYND"/>
    <property type="match status" value="1"/>
</dbReference>
<dbReference type="EMBL" id="JARKIE010000621">
    <property type="protein sequence ID" value="KAJ7624140.1"/>
    <property type="molecule type" value="Genomic_DNA"/>
</dbReference>
<keyword evidence="7" id="KW-1185">Reference proteome</keyword>
<feature type="domain" description="MYND-type" evidence="5">
    <location>
        <begin position="7"/>
        <end position="47"/>
    </location>
</feature>
<evidence type="ECO:0000256" key="4">
    <source>
        <dbReference type="PROSITE-ProRule" id="PRU00134"/>
    </source>
</evidence>
<evidence type="ECO:0000256" key="3">
    <source>
        <dbReference type="ARBA" id="ARBA00022833"/>
    </source>
</evidence>
<keyword evidence="1" id="KW-0479">Metal-binding</keyword>
<keyword evidence="2 4" id="KW-0863">Zinc-finger</keyword>
<dbReference type="SUPFAM" id="SSF144232">
    <property type="entry name" value="HIT/MYND zinc finger-like"/>
    <property type="match status" value="1"/>
</dbReference>
<dbReference type="Gene3D" id="6.10.140.2220">
    <property type="match status" value="1"/>
</dbReference>
<sequence length="242" mass="27489">MDPKYDNKNCPPKSQPVKLFLCSGCSSANYCSKECQNASWSSHKQDCNLNPPPSLSGIRLHIAEPRSDDEDLNHGENESSGHKIVNVNIEHTEADKTVEVGSVKIQVIDLSIVRRFGFFDCLDEYSHELGKLALHFDDYGLLRPNSGCWRPADFYDEDYLIYLQELILEPAWRGKGLGTWLLPNLFHLKQLNGANFIFTWPTVLSHLEPPSINGLFGVPTPAEQAAWLTKRDRIIKFYQKAR</sequence>
<accession>A0AAD7BL53</accession>
<evidence type="ECO:0000259" key="5">
    <source>
        <dbReference type="PROSITE" id="PS50865"/>
    </source>
</evidence>
<reference evidence="6" key="1">
    <citation type="submission" date="2023-03" db="EMBL/GenBank/DDBJ databases">
        <title>Massive genome expansion in bonnet fungi (Mycena s.s.) driven by repeated elements and novel gene families across ecological guilds.</title>
        <authorList>
            <consortium name="Lawrence Berkeley National Laboratory"/>
            <person name="Harder C.B."/>
            <person name="Miyauchi S."/>
            <person name="Viragh M."/>
            <person name="Kuo A."/>
            <person name="Thoen E."/>
            <person name="Andreopoulos B."/>
            <person name="Lu D."/>
            <person name="Skrede I."/>
            <person name="Drula E."/>
            <person name="Henrissat B."/>
            <person name="Morin E."/>
            <person name="Kohler A."/>
            <person name="Barry K."/>
            <person name="LaButti K."/>
            <person name="Morin E."/>
            <person name="Salamov A."/>
            <person name="Lipzen A."/>
            <person name="Mereny Z."/>
            <person name="Hegedus B."/>
            <person name="Baldrian P."/>
            <person name="Stursova M."/>
            <person name="Weitz H."/>
            <person name="Taylor A."/>
            <person name="Grigoriev I.V."/>
            <person name="Nagy L.G."/>
            <person name="Martin F."/>
            <person name="Kauserud H."/>
        </authorList>
    </citation>
    <scope>NUCLEOTIDE SEQUENCE</scope>
    <source>
        <strain evidence="6">CBHHK067</strain>
    </source>
</reference>
<evidence type="ECO:0000256" key="1">
    <source>
        <dbReference type="ARBA" id="ARBA00022723"/>
    </source>
</evidence>
<dbReference type="PROSITE" id="PS50865">
    <property type="entry name" value="ZF_MYND_2"/>
    <property type="match status" value="1"/>
</dbReference>
<organism evidence="6 7">
    <name type="scientific">Mycena rosella</name>
    <name type="common">Pink bonnet</name>
    <name type="synonym">Agaricus rosellus</name>
    <dbReference type="NCBI Taxonomy" id="1033263"/>
    <lineage>
        <taxon>Eukaryota</taxon>
        <taxon>Fungi</taxon>
        <taxon>Dikarya</taxon>
        <taxon>Basidiomycota</taxon>
        <taxon>Agaricomycotina</taxon>
        <taxon>Agaricomycetes</taxon>
        <taxon>Agaricomycetidae</taxon>
        <taxon>Agaricales</taxon>
        <taxon>Marasmiineae</taxon>
        <taxon>Mycenaceae</taxon>
        <taxon>Mycena</taxon>
    </lineage>
</organism>
<protein>
    <recommendedName>
        <fullName evidence="5">MYND-type domain-containing protein</fullName>
    </recommendedName>
</protein>
<evidence type="ECO:0000313" key="7">
    <source>
        <dbReference type="Proteomes" id="UP001221757"/>
    </source>
</evidence>
<dbReference type="Proteomes" id="UP001221757">
    <property type="component" value="Unassembled WGS sequence"/>
</dbReference>
<dbReference type="InterPro" id="IPR002893">
    <property type="entry name" value="Znf_MYND"/>
</dbReference>
<name>A0AAD7BL53_MYCRO</name>
<evidence type="ECO:0000256" key="2">
    <source>
        <dbReference type="ARBA" id="ARBA00022771"/>
    </source>
</evidence>
<dbReference type="GO" id="GO:0008270">
    <property type="term" value="F:zinc ion binding"/>
    <property type="evidence" value="ECO:0007669"/>
    <property type="project" value="UniProtKB-KW"/>
</dbReference>
<evidence type="ECO:0000313" key="6">
    <source>
        <dbReference type="EMBL" id="KAJ7624140.1"/>
    </source>
</evidence>
<dbReference type="AlphaFoldDB" id="A0AAD7BL53"/>